<sequence length="117" mass="12926">MFTSQLGPAYSCWGRCGKPGSGCRTHRHISTPSNGWPAIITPQCGGSSITSFKFKLMGTRFLPGQPFTAEPGRTPGQPGDIIQWLDSVDFSLVVSAILKWVYRRVVNICDFREAFSR</sequence>
<organism evidence="1 2">
    <name type="scientific">Exophiala dermatitidis</name>
    <name type="common">Black yeast-like fungus</name>
    <name type="synonym">Wangiella dermatitidis</name>
    <dbReference type="NCBI Taxonomy" id="5970"/>
    <lineage>
        <taxon>Eukaryota</taxon>
        <taxon>Fungi</taxon>
        <taxon>Dikarya</taxon>
        <taxon>Ascomycota</taxon>
        <taxon>Pezizomycotina</taxon>
        <taxon>Eurotiomycetes</taxon>
        <taxon>Chaetothyriomycetidae</taxon>
        <taxon>Chaetothyriales</taxon>
        <taxon>Herpotrichiellaceae</taxon>
        <taxon>Exophiala</taxon>
    </lineage>
</organism>
<dbReference type="Proteomes" id="UP001161757">
    <property type="component" value="Unassembled WGS sequence"/>
</dbReference>
<name>A0AAN6J0A5_EXODE</name>
<evidence type="ECO:0000313" key="1">
    <source>
        <dbReference type="EMBL" id="KAJ8993406.1"/>
    </source>
</evidence>
<dbReference type="EMBL" id="JAJGCB010000003">
    <property type="protein sequence ID" value="KAJ8993406.1"/>
    <property type="molecule type" value="Genomic_DNA"/>
</dbReference>
<evidence type="ECO:0000313" key="2">
    <source>
        <dbReference type="Proteomes" id="UP001161757"/>
    </source>
</evidence>
<proteinExistence type="predicted"/>
<reference evidence="1" key="1">
    <citation type="submission" date="2023-01" db="EMBL/GenBank/DDBJ databases">
        <title>Exophiala dermititidis isolated from Cystic Fibrosis Patient.</title>
        <authorList>
            <person name="Kurbessoian T."/>
            <person name="Crocker A."/>
            <person name="Murante D."/>
            <person name="Hogan D.A."/>
            <person name="Stajich J.E."/>
        </authorList>
    </citation>
    <scope>NUCLEOTIDE SEQUENCE</scope>
    <source>
        <strain evidence="1">Ex8</strain>
    </source>
</reference>
<comment type="caution">
    <text evidence="1">The sequence shown here is derived from an EMBL/GenBank/DDBJ whole genome shotgun (WGS) entry which is preliminary data.</text>
</comment>
<dbReference type="AlphaFoldDB" id="A0AAN6J0A5"/>
<protein>
    <submittedName>
        <fullName evidence="1">Uncharacterized protein</fullName>
    </submittedName>
</protein>
<gene>
    <name evidence="1" type="ORF">HRR80_001921</name>
</gene>
<accession>A0AAN6J0A5</accession>